<dbReference type="Pfam" id="PF03455">
    <property type="entry name" value="dDENN"/>
    <property type="match status" value="1"/>
</dbReference>
<evidence type="ECO:0008006" key="12">
    <source>
        <dbReference type="Google" id="ProtNLM"/>
    </source>
</evidence>
<dbReference type="PROSITE" id="PS50095">
    <property type="entry name" value="PLAT"/>
    <property type="match status" value="1"/>
</dbReference>
<evidence type="ECO:0000256" key="5">
    <source>
        <dbReference type="PROSITE-ProRule" id="PRU00152"/>
    </source>
</evidence>
<dbReference type="Pfam" id="PF01477">
    <property type="entry name" value="PLAT"/>
    <property type="match status" value="1"/>
</dbReference>
<reference evidence="10" key="1">
    <citation type="submission" date="2022-08" db="UniProtKB">
        <authorList>
            <consortium name="EnsemblMetazoa"/>
        </authorList>
    </citation>
    <scope>IDENTIFICATION</scope>
    <source>
        <strain evidence="10">05x7-T-G4-1.051#20</strain>
    </source>
</reference>
<dbReference type="CDD" id="cd17677">
    <property type="entry name" value="RUN1_DENND5"/>
    <property type="match status" value="1"/>
</dbReference>
<feature type="region of interest" description="Disordered" evidence="6">
    <location>
        <begin position="393"/>
        <end position="423"/>
    </location>
</feature>
<feature type="compositionally biased region" description="Basic residues" evidence="6">
    <location>
        <begin position="1325"/>
        <end position="1350"/>
    </location>
</feature>
<dbReference type="InterPro" id="IPR043153">
    <property type="entry name" value="DENN_C"/>
</dbReference>
<dbReference type="Proteomes" id="UP000005408">
    <property type="component" value="Unassembled WGS sequence"/>
</dbReference>
<dbReference type="InterPro" id="IPR004012">
    <property type="entry name" value="Run_dom"/>
</dbReference>
<feature type="region of interest" description="Disordered" evidence="6">
    <location>
        <begin position="817"/>
        <end position="839"/>
    </location>
</feature>
<dbReference type="SMART" id="SM00801">
    <property type="entry name" value="dDENN"/>
    <property type="match status" value="1"/>
</dbReference>
<evidence type="ECO:0000313" key="11">
    <source>
        <dbReference type="Proteomes" id="UP000005408"/>
    </source>
</evidence>
<dbReference type="PANTHER" id="PTHR46070:SF1">
    <property type="entry name" value="PINSTRIPE, ISOFORM A"/>
    <property type="match status" value="1"/>
</dbReference>
<feature type="compositionally biased region" description="Basic residues" evidence="6">
    <location>
        <begin position="148"/>
        <end position="157"/>
    </location>
</feature>
<keyword evidence="3" id="KW-0677">Repeat</keyword>
<dbReference type="CDD" id="cd17678">
    <property type="entry name" value="RUN2_DENND5"/>
    <property type="match status" value="1"/>
</dbReference>
<dbReference type="SUPFAM" id="SSF49723">
    <property type="entry name" value="Lipase/lipooxygenase domain (PLAT/LH2 domain)"/>
    <property type="match status" value="1"/>
</dbReference>
<dbReference type="Gene3D" id="1.20.58.900">
    <property type="match status" value="3"/>
</dbReference>
<organism evidence="10 11">
    <name type="scientific">Magallana gigas</name>
    <name type="common">Pacific oyster</name>
    <name type="synonym">Crassostrea gigas</name>
    <dbReference type="NCBI Taxonomy" id="29159"/>
    <lineage>
        <taxon>Eukaryota</taxon>
        <taxon>Metazoa</taxon>
        <taxon>Spiralia</taxon>
        <taxon>Lophotrochozoa</taxon>
        <taxon>Mollusca</taxon>
        <taxon>Bivalvia</taxon>
        <taxon>Autobranchia</taxon>
        <taxon>Pteriomorphia</taxon>
        <taxon>Ostreida</taxon>
        <taxon>Ostreoidea</taxon>
        <taxon>Ostreidae</taxon>
        <taxon>Magallana</taxon>
    </lineage>
</organism>
<evidence type="ECO:0000256" key="3">
    <source>
        <dbReference type="ARBA" id="ARBA00022737"/>
    </source>
</evidence>
<comment type="caution">
    <text evidence="5">Lacks conserved residue(s) required for the propagation of feature annotation.</text>
</comment>
<dbReference type="GO" id="GO:0031267">
    <property type="term" value="F:small GTPase binding"/>
    <property type="evidence" value="ECO:0007669"/>
    <property type="project" value="InterPro"/>
</dbReference>
<feature type="compositionally biased region" description="Basic and acidic residues" evidence="6">
    <location>
        <begin position="1351"/>
        <end position="1363"/>
    </location>
</feature>
<dbReference type="FunFam" id="1.20.58.900:FF:000007">
    <property type="entry name" value="DENN domain-containing protein 5B"/>
    <property type="match status" value="1"/>
</dbReference>
<accession>A0A8W8JEV6</accession>
<feature type="domain" description="PLAT" evidence="7">
    <location>
        <begin position="941"/>
        <end position="1049"/>
    </location>
</feature>
<feature type="region of interest" description="Disordered" evidence="6">
    <location>
        <begin position="1070"/>
        <end position="1089"/>
    </location>
</feature>
<dbReference type="GO" id="GO:0005085">
    <property type="term" value="F:guanyl-nucleotide exchange factor activity"/>
    <property type="evidence" value="ECO:0007669"/>
    <property type="project" value="InterPro"/>
</dbReference>
<dbReference type="InterPro" id="IPR037213">
    <property type="entry name" value="Run_dom_sf"/>
</dbReference>
<feature type="compositionally biased region" description="Low complexity" evidence="6">
    <location>
        <begin position="1409"/>
        <end position="1418"/>
    </location>
</feature>
<dbReference type="SUPFAM" id="SSF140741">
    <property type="entry name" value="RUN domain-like"/>
    <property type="match status" value="2"/>
</dbReference>
<dbReference type="GO" id="GO:0016020">
    <property type="term" value="C:membrane"/>
    <property type="evidence" value="ECO:0007669"/>
    <property type="project" value="UniProtKB-SubCell"/>
</dbReference>
<evidence type="ECO:0000256" key="1">
    <source>
        <dbReference type="ARBA" id="ARBA00004370"/>
    </source>
</evidence>
<evidence type="ECO:0000256" key="2">
    <source>
        <dbReference type="ARBA" id="ARBA00006664"/>
    </source>
</evidence>
<comment type="subcellular location">
    <subcellularLocation>
        <location evidence="1">Membrane</location>
    </subcellularLocation>
</comment>
<dbReference type="PROSITE" id="PS50826">
    <property type="entry name" value="RUN"/>
    <property type="match status" value="2"/>
</dbReference>
<feature type="domain" description="RUN" evidence="9">
    <location>
        <begin position="1120"/>
        <end position="1269"/>
    </location>
</feature>
<evidence type="ECO:0000313" key="10">
    <source>
        <dbReference type="EnsemblMetazoa" id="G18646.1:cds"/>
    </source>
</evidence>
<dbReference type="InterPro" id="IPR036392">
    <property type="entry name" value="PLAT/LH2_dom_sf"/>
</dbReference>
<protein>
    <recommendedName>
        <fullName evidence="12">DENN domain-containing protein 5A</fullName>
    </recommendedName>
</protein>
<dbReference type="InterPro" id="IPR047278">
    <property type="entry name" value="DEN5A/B"/>
</dbReference>
<evidence type="ECO:0000259" key="8">
    <source>
        <dbReference type="PROSITE" id="PS50211"/>
    </source>
</evidence>
<dbReference type="InterPro" id="IPR005113">
    <property type="entry name" value="uDENN_dom"/>
</dbReference>
<evidence type="ECO:0000259" key="7">
    <source>
        <dbReference type="PROSITE" id="PS50095"/>
    </source>
</evidence>
<feature type="region of interest" description="Disordered" evidence="6">
    <location>
        <begin position="130"/>
        <end position="160"/>
    </location>
</feature>
<evidence type="ECO:0000256" key="4">
    <source>
        <dbReference type="ARBA" id="ARBA00023136"/>
    </source>
</evidence>
<keyword evidence="4" id="KW-0472">Membrane</keyword>
<feature type="domain" description="UDENN" evidence="8">
    <location>
        <begin position="28"/>
        <end position="566"/>
    </location>
</feature>
<dbReference type="InterPro" id="IPR005112">
    <property type="entry name" value="dDENN_dom"/>
</dbReference>
<keyword evidence="11" id="KW-1185">Reference proteome</keyword>
<feature type="compositionally biased region" description="Basic and acidic residues" evidence="6">
    <location>
        <begin position="1441"/>
        <end position="1452"/>
    </location>
</feature>
<dbReference type="Pfam" id="PF02759">
    <property type="entry name" value="RUN"/>
    <property type="match status" value="2"/>
</dbReference>
<dbReference type="InterPro" id="IPR001194">
    <property type="entry name" value="cDENN_dom"/>
</dbReference>
<dbReference type="Gene3D" id="3.30.450.200">
    <property type="match status" value="1"/>
</dbReference>
<comment type="similarity">
    <text evidence="2">Belongs to the RAB6IP1 family.</text>
</comment>
<feature type="compositionally biased region" description="Basic and acidic residues" evidence="6">
    <location>
        <begin position="1385"/>
        <end position="1402"/>
    </location>
</feature>
<dbReference type="Pfam" id="PF02141">
    <property type="entry name" value="DENN"/>
    <property type="match status" value="1"/>
</dbReference>
<dbReference type="EnsemblMetazoa" id="G18646.1">
    <property type="protein sequence ID" value="G18646.1:cds"/>
    <property type="gene ID" value="G18646"/>
</dbReference>
<dbReference type="InterPro" id="IPR037516">
    <property type="entry name" value="Tripartite_DENN"/>
</dbReference>
<name>A0A8W8JEV6_MAGGI</name>
<evidence type="ECO:0000259" key="9">
    <source>
        <dbReference type="PROSITE" id="PS50826"/>
    </source>
</evidence>
<dbReference type="PROSITE" id="PS50211">
    <property type="entry name" value="DENN"/>
    <property type="match status" value="1"/>
</dbReference>
<dbReference type="Pfam" id="PF03456">
    <property type="entry name" value="uDENN"/>
    <property type="match status" value="1"/>
</dbReference>
<dbReference type="CDD" id="cd01757">
    <property type="entry name" value="PLAT_RAB6IP1"/>
    <property type="match status" value="1"/>
</dbReference>
<feature type="region of interest" description="Disordered" evidence="6">
    <location>
        <begin position="1307"/>
        <end position="1452"/>
    </location>
</feature>
<dbReference type="PANTHER" id="PTHR46070">
    <property type="entry name" value="PINSTRIPE, ISOFORM A"/>
    <property type="match status" value="1"/>
</dbReference>
<dbReference type="SMART" id="SM00800">
    <property type="entry name" value="uDENN"/>
    <property type="match status" value="1"/>
</dbReference>
<evidence type="ECO:0000256" key="6">
    <source>
        <dbReference type="SAM" id="MobiDB-lite"/>
    </source>
</evidence>
<dbReference type="Gene3D" id="3.40.50.11500">
    <property type="match status" value="1"/>
</dbReference>
<sequence>MSLQSSATRFADYFVVCGLDTSTGLEPDQLSGDNLQCPPLDRPYKSKVLQHVPENVPSNPFDKTAVGMLCMPQGLGFCTQKETKRPRFHSFLITKEDGSRVFGSALTFYEEVRDTKICAAMQTLQHMYRAQPEDEHEEENQPSLQLRRSPKVTKRSSPRQSVKVFDSKSDTLYVTKCLCLITQYPFVTAQKEYLRQLYEAVEKPVKSHLPLECYVYNILFEVPLPQPGRSMKFYGVSRPVFTQRPSVSELPLFDFSLWDLCRFLEVKDLILLFTSVLLEHQILLYSSDYQKLMTVAECINVLTFPFTWQHVYVPILPASLTHFLDAPVPFIMGLHHGREKRSELTLPSEANMCFVDIDDKTVDVPEDLPPFPHHQELKEELVRAINLYKVSLGKDSSKTPSPKKSGSKKEESTISRNESWTNMPERMEILNQSEAFAKISAIAKKTGVWTSIEEFSDKSEKEKDLEIRDSSSMGQRQIDHLKFNNMIREIFLNHFLHLFSSYETFVIQPTQDMESWLTNREIMQNFDKAAFLSDQPEGYLPFMSSFTETQMFATLIDNKILCHFDEVDPNLRVFDSRLKILRERLGEYITHTYSPCTTVEDTEKMLEKRVVYIDHVSLRPHTLEDLTSPATVETGFFPQIETDVLNVQITQQPSKRESAMWRRKDRSMQHSEHITLTSEQREKYLQDARLKHVRQPKLTDMSAAGMMQTNWKFVETLLQEIKNKTKRMLVEKMGHEAIELGHGDANINGVEENTMIASLCDMLERIWSHGLQSKKGKSALWSHLLSYLELQDCNYGNQCLDSNKLAPPDISVMSLSPEGLQDHPSQIKTHRRKGSTGRIELPTLTPLPSSLAYDMRKVQQMVDIRTDVGHARAWVRLALEKKMLESHLKELLSDADLLRNLYKRYAFLRCEDEKEQFLFHLLSLNAVDYFSYTNSFLNTVVPYKVLIYPSPKFGCSTTSANPWISFAGQHGETGVIEIPKGCLEFNVEHKNLGILTTLRIGHDNTGLTPRWLVEYVLVRNELTGHLYKFPCGRWLGKMVDDGSTERLLVAQLLPQHSDTYDLDLAVASSPPNKALSPNSPKKSPDSGSLSIPEIQERLGHAINNLVKHFYKPEKERGNLTYLLCGEQGLVHCLELVFQYGFRSSRLFRNKFFIWDYLEKVKQYFEGVLTGEVRQALSEGARAGYWIYCNFLLKINSATESVGKDGKFQIFVCVGIRDHILQKLLPLIASSPVTDQMYEENSFLRNYSHINYLVHILSTLEEFQITLESSLLRVFQRITVIQHIQDRCSDKTASSQWVVLSVRQKVRKREENREVPANTRIAVKSRGIKKDKRNKDKRNKKHRKKSKKDRKKSKDNSGECEKQNQNDPPVCENDPDDKPTVCVMRPEVRLPELELKEEKHEVVACDLQPEPETNNTEEPTPCKEEEAQPGSERSGDGNATKPESDTEAKPELD</sequence>
<dbReference type="InterPro" id="IPR001024">
    <property type="entry name" value="PLAT/LH2_dom"/>
</dbReference>
<proteinExistence type="inferred from homology"/>
<dbReference type="InterPro" id="IPR047277">
    <property type="entry name" value="PLAT_RAB6IP1"/>
</dbReference>
<dbReference type="SMART" id="SM00799">
    <property type="entry name" value="DENN"/>
    <property type="match status" value="1"/>
</dbReference>
<feature type="domain" description="RUN" evidence="9">
    <location>
        <begin position="750"/>
        <end position="937"/>
    </location>
</feature>
<dbReference type="SMART" id="SM00593">
    <property type="entry name" value="RUN"/>
    <property type="match status" value="2"/>
</dbReference>
<dbReference type="Gene3D" id="2.60.60.20">
    <property type="entry name" value="PLAT/LH2 domain"/>
    <property type="match status" value="1"/>
</dbReference>